<sequence length="75" mass="8597">MYVLWCAVHVHWILVLPEQHVFVFVLVLSIFGCRCPFVDLSVARSGLRVVDFSIIHFSVVDFIIIHLSVVDFIIA</sequence>
<organism evidence="2">
    <name type="scientific">Pararge aegeria</name>
    <name type="common">speckled wood butterfly</name>
    <dbReference type="NCBI Taxonomy" id="116150"/>
    <lineage>
        <taxon>Eukaryota</taxon>
        <taxon>Metazoa</taxon>
        <taxon>Ecdysozoa</taxon>
        <taxon>Arthropoda</taxon>
        <taxon>Hexapoda</taxon>
        <taxon>Insecta</taxon>
        <taxon>Pterygota</taxon>
        <taxon>Neoptera</taxon>
        <taxon>Endopterygota</taxon>
        <taxon>Lepidoptera</taxon>
        <taxon>Glossata</taxon>
        <taxon>Ditrysia</taxon>
        <taxon>Papilionoidea</taxon>
        <taxon>Nymphalidae</taxon>
        <taxon>Satyrinae</taxon>
        <taxon>Satyrini</taxon>
        <taxon>Parargina</taxon>
        <taxon>Pararge</taxon>
    </lineage>
</organism>
<reference evidence="2" key="1">
    <citation type="journal article" date="2013" name="BMC Genomics">
        <title>Unscrambling butterfly oogenesis.</title>
        <authorList>
            <person name="Carter J.M."/>
            <person name="Baker S.C."/>
            <person name="Pink R."/>
            <person name="Carter D.R."/>
            <person name="Collins A."/>
            <person name="Tomlin J."/>
            <person name="Gibbs M."/>
            <person name="Breuker C.J."/>
        </authorList>
    </citation>
    <scope>NUCLEOTIDE SEQUENCE</scope>
    <source>
        <tissue evidence="2">Ovary</tissue>
    </source>
</reference>
<reference evidence="2" key="2">
    <citation type="submission" date="2013-05" db="EMBL/GenBank/DDBJ databases">
        <authorList>
            <person name="Carter J.-M."/>
            <person name="Baker S.C."/>
            <person name="Pink R."/>
            <person name="Carter D.R.F."/>
            <person name="Collins A."/>
            <person name="Tomlin J."/>
            <person name="Gibbs M."/>
            <person name="Breuker C.J."/>
        </authorList>
    </citation>
    <scope>NUCLEOTIDE SEQUENCE</scope>
    <source>
        <tissue evidence="2">Ovary</tissue>
    </source>
</reference>
<feature type="transmembrane region" description="Helical" evidence="1">
    <location>
        <begin position="54"/>
        <end position="74"/>
    </location>
</feature>
<accession>S4PHL5</accession>
<feature type="transmembrane region" description="Helical" evidence="1">
    <location>
        <begin position="20"/>
        <end position="42"/>
    </location>
</feature>
<keyword evidence="1" id="KW-1133">Transmembrane helix</keyword>
<feature type="non-terminal residue" evidence="2">
    <location>
        <position position="75"/>
    </location>
</feature>
<dbReference type="AlphaFoldDB" id="S4PHL5"/>
<protein>
    <submittedName>
        <fullName evidence="2">Uncharacterized protein</fullName>
    </submittedName>
</protein>
<keyword evidence="1" id="KW-0812">Transmembrane</keyword>
<dbReference type="EMBL" id="GAIX01002211">
    <property type="protein sequence ID" value="JAA90349.1"/>
    <property type="molecule type" value="Transcribed_RNA"/>
</dbReference>
<keyword evidence="1" id="KW-0472">Membrane</keyword>
<name>S4PHL5_9NEOP</name>
<evidence type="ECO:0000313" key="2">
    <source>
        <dbReference type="EMBL" id="JAA90349.1"/>
    </source>
</evidence>
<proteinExistence type="predicted"/>
<evidence type="ECO:0000256" key="1">
    <source>
        <dbReference type="SAM" id="Phobius"/>
    </source>
</evidence>